<protein>
    <submittedName>
        <fullName evidence="1">Uncharacterized protein</fullName>
    </submittedName>
</protein>
<proteinExistence type="predicted"/>
<keyword evidence="2" id="KW-1185">Reference proteome</keyword>
<reference evidence="1 2" key="1">
    <citation type="submission" date="2020-09" db="EMBL/GenBank/DDBJ databases">
        <title>De no assembly of potato wild relative species, Solanum commersonii.</title>
        <authorList>
            <person name="Cho K."/>
        </authorList>
    </citation>
    <scope>NUCLEOTIDE SEQUENCE [LARGE SCALE GENOMIC DNA]</scope>
    <source>
        <strain evidence="1">LZ3.2</strain>
        <tissue evidence="1">Leaf</tissue>
    </source>
</reference>
<name>A0A9J5WEL3_SOLCO</name>
<dbReference type="AlphaFoldDB" id="A0A9J5WEL3"/>
<accession>A0A9J5WEL3</accession>
<organism evidence="1 2">
    <name type="scientific">Solanum commersonii</name>
    <name type="common">Commerson's wild potato</name>
    <name type="synonym">Commerson's nightshade</name>
    <dbReference type="NCBI Taxonomy" id="4109"/>
    <lineage>
        <taxon>Eukaryota</taxon>
        <taxon>Viridiplantae</taxon>
        <taxon>Streptophyta</taxon>
        <taxon>Embryophyta</taxon>
        <taxon>Tracheophyta</taxon>
        <taxon>Spermatophyta</taxon>
        <taxon>Magnoliopsida</taxon>
        <taxon>eudicotyledons</taxon>
        <taxon>Gunneridae</taxon>
        <taxon>Pentapetalae</taxon>
        <taxon>asterids</taxon>
        <taxon>lamiids</taxon>
        <taxon>Solanales</taxon>
        <taxon>Solanaceae</taxon>
        <taxon>Solanoideae</taxon>
        <taxon>Solaneae</taxon>
        <taxon>Solanum</taxon>
    </lineage>
</organism>
<dbReference type="EMBL" id="JACXVP010000012">
    <property type="protein sequence ID" value="KAG5574058.1"/>
    <property type="molecule type" value="Genomic_DNA"/>
</dbReference>
<dbReference type="OrthoDB" id="418748at2759"/>
<gene>
    <name evidence="1" type="ORF">H5410_063824</name>
</gene>
<evidence type="ECO:0000313" key="2">
    <source>
        <dbReference type="Proteomes" id="UP000824120"/>
    </source>
</evidence>
<dbReference type="Proteomes" id="UP000824120">
    <property type="component" value="Chromosome 12"/>
</dbReference>
<sequence>MVLVRFWDRNGVGILVDSGFEGASGGGCELEVYRSPRKLSLVEILMGHIGQRLMALTMFTRLWFWGEKWGWNFASDFAKAFELVIANSCFPKENHMVTFQVIEASRSDRKVIPVKILLPNTSFGDGPAIKRDGGRRLYPIDRGLSGVA</sequence>
<evidence type="ECO:0000313" key="1">
    <source>
        <dbReference type="EMBL" id="KAG5574058.1"/>
    </source>
</evidence>
<comment type="caution">
    <text evidence="1">The sequence shown here is derived from an EMBL/GenBank/DDBJ whole genome shotgun (WGS) entry which is preliminary data.</text>
</comment>